<keyword evidence="4" id="KW-1185">Reference proteome</keyword>
<feature type="compositionally biased region" description="Basic and acidic residues" evidence="1">
    <location>
        <begin position="48"/>
        <end position="62"/>
    </location>
</feature>
<evidence type="ECO:0000313" key="4">
    <source>
        <dbReference type="Proteomes" id="UP000647183"/>
    </source>
</evidence>
<organism evidence="3 4">
    <name type="scientific">Luteimonas colneyensis</name>
    <dbReference type="NCBI Taxonomy" id="2762230"/>
    <lineage>
        <taxon>Bacteria</taxon>
        <taxon>Pseudomonadati</taxon>
        <taxon>Pseudomonadota</taxon>
        <taxon>Gammaproteobacteria</taxon>
        <taxon>Lysobacterales</taxon>
        <taxon>Lysobacteraceae</taxon>
        <taxon>Luteimonas</taxon>
    </lineage>
</organism>
<feature type="region of interest" description="Disordered" evidence="1">
    <location>
        <begin position="23"/>
        <end position="88"/>
    </location>
</feature>
<evidence type="ECO:0000313" key="3">
    <source>
        <dbReference type="EMBL" id="MBD7988126.1"/>
    </source>
</evidence>
<accession>A0ABR8UJD7</accession>
<protein>
    <recommendedName>
        <fullName evidence="5">Secreted protein</fullName>
    </recommendedName>
</protein>
<name>A0ABR8UJD7_9GAMM</name>
<evidence type="ECO:0000256" key="1">
    <source>
        <dbReference type="SAM" id="MobiDB-lite"/>
    </source>
</evidence>
<dbReference type="RefSeq" id="WP_191729332.1">
    <property type="nucleotide sequence ID" value="NZ_JACSQJ010000004.1"/>
</dbReference>
<dbReference type="EMBL" id="JACSQJ010000004">
    <property type="protein sequence ID" value="MBD7988126.1"/>
    <property type="molecule type" value="Genomic_DNA"/>
</dbReference>
<proteinExistence type="predicted"/>
<dbReference type="Proteomes" id="UP000647183">
    <property type="component" value="Unassembled WGS sequence"/>
</dbReference>
<evidence type="ECO:0008006" key="5">
    <source>
        <dbReference type="Google" id="ProtNLM"/>
    </source>
</evidence>
<comment type="caution">
    <text evidence="3">The sequence shown here is derived from an EMBL/GenBank/DDBJ whole genome shotgun (WGS) entry which is preliminary data.</text>
</comment>
<reference evidence="3 4" key="1">
    <citation type="submission" date="2020-08" db="EMBL/GenBank/DDBJ databases">
        <title>A Genomic Blueprint of the Chicken Gut Microbiome.</title>
        <authorList>
            <person name="Gilroy R."/>
            <person name="Ravi A."/>
            <person name="Getino M."/>
            <person name="Pursley I."/>
            <person name="Horton D.L."/>
            <person name="Alikhan N.-F."/>
            <person name="Baker D."/>
            <person name="Gharbi K."/>
            <person name="Hall N."/>
            <person name="Watson M."/>
            <person name="Adriaenssens E.M."/>
            <person name="Foster-Nyarko E."/>
            <person name="Jarju S."/>
            <person name="Secka A."/>
            <person name="Antonio M."/>
            <person name="Oren A."/>
            <person name="Chaudhuri R."/>
            <person name="La Ragione R.M."/>
            <person name="Hildebrand F."/>
            <person name="Pallen M.J."/>
        </authorList>
    </citation>
    <scope>NUCLEOTIDE SEQUENCE [LARGE SCALE GENOMIC DNA]</scope>
    <source>
        <strain evidence="3 4">Sa2BVA3</strain>
    </source>
</reference>
<feature type="chain" id="PRO_5047209951" description="Secreted protein" evidence="2">
    <location>
        <begin position="21"/>
        <end position="88"/>
    </location>
</feature>
<sequence>MSIRALLVLTLLSLALPAEAREARMAGPGGDGSACSTDYASSVGPDVDPVRAARRPESDKPAIPRGTGADADASRPPRWHSFLPGMFR</sequence>
<evidence type="ECO:0000256" key="2">
    <source>
        <dbReference type="SAM" id="SignalP"/>
    </source>
</evidence>
<feature type="signal peptide" evidence="2">
    <location>
        <begin position="1"/>
        <end position="20"/>
    </location>
</feature>
<gene>
    <name evidence="3" type="ORF">H9645_08800</name>
</gene>
<keyword evidence="2" id="KW-0732">Signal</keyword>